<feature type="domain" description="Trehalase-like N-terminal" evidence="2">
    <location>
        <begin position="9"/>
        <end position="132"/>
    </location>
</feature>
<dbReference type="RefSeq" id="WP_273689151.1">
    <property type="nucleotide sequence ID" value="NZ_CP117411.1"/>
</dbReference>
<protein>
    <submittedName>
        <fullName evidence="3">Glycoside hydrolase family 15 protein</fullName>
    </submittedName>
</protein>
<dbReference type="InterPro" id="IPR012341">
    <property type="entry name" value="6hp_glycosidase-like_sf"/>
</dbReference>
<reference evidence="3 4" key="1">
    <citation type="submission" date="2023-02" db="EMBL/GenBank/DDBJ databases">
        <title>Genome sequence of Sphingomonas naphthae.</title>
        <authorList>
            <person name="Kim S."/>
            <person name="Heo J."/>
            <person name="Kwon S.-W."/>
        </authorList>
    </citation>
    <scope>NUCLEOTIDE SEQUENCE [LARGE SCALE GENOMIC DNA]</scope>
    <source>
        <strain evidence="3 4">KACC 18716</strain>
    </source>
</reference>
<dbReference type="EMBL" id="CP117411">
    <property type="protein sequence ID" value="WCT74259.1"/>
    <property type="molecule type" value="Genomic_DNA"/>
</dbReference>
<name>A0ABY7TQY5_9SPHN</name>
<gene>
    <name evidence="3" type="ORF">PQ455_03245</name>
</gene>
<dbReference type="GO" id="GO:0016787">
    <property type="term" value="F:hydrolase activity"/>
    <property type="evidence" value="ECO:0007669"/>
    <property type="project" value="UniProtKB-KW"/>
</dbReference>
<dbReference type="PANTHER" id="PTHR31616:SF0">
    <property type="entry name" value="GLUCAN 1,4-ALPHA-GLUCOSIDASE"/>
    <property type="match status" value="1"/>
</dbReference>
<dbReference type="PANTHER" id="PTHR31616">
    <property type="entry name" value="TREHALASE"/>
    <property type="match status" value="1"/>
</dbReference>
<evidence type="ECO:0000259" key="2">
    <source>
        <dbReference type="Pfam" id="PF19291"/>
    </source>
</evidence>
<dbReference type="Gene3D" id="1.50.10.10">
    <property type="match status" value="1"/>
</dbReference>
<dbReference type="Proteomes" id="UP001220395">
    <property type="component" value="Chromosome"/>
</dbReference>
<dbReference type="SUPFAM" id="SSF48208">
    <property type="entry name" value="Six-hairpin glycosidases"/>
    <property type="match status" value="1"/>
</dbReference>
<dbReference type="Pfam" id="PF00723">
    <property type="entry name" value="Glyco_hydro_15"/>
    <property type="match status" value="1"/>
</dbReference>
<organism evidence="3 4">
    <name type="scientific">Sphingomonas naphthae</name>
    <dbReference type="NCBI Taxonomy" id="1813468"/>
    <lineage>
        <taxon>Bacteria</taxon>
        <taxon>Pseudomonadati</taxon>
        <taxon>Pseudomonadota</taxon>
        <taxon>Alphaproteobacteria</taxon>
        <taxon>Sphingomonadales</taxon>
        <taxon>Sphingomonadaceae</taxon>
        <taxon>Sphingomonas</taxon>
    </lineage>
</organism>
<keyword evidence="3" id="KW-0378">Hydrolase</keyword>
<evidence type="ECO:0000313" key="4">
    <source>
        <dbReference type="Proteomes" id="UP001220395"/>
    </source>
</evidence>
<accession>A0ABY7TQY5</accession>
<feature type="domain" description="GH15-like" evidence="1">
    <location>
        <begin position="219"/>
        <end position="582"/>
    </location>
</feature>
<dbReference type="InterPro" id="IPR008928">
    <property type="entry name" value="6-hairpin_glycosidase_sf"/>
</dbReference>
<dbReference type="InterPro" id="IPR011613">
    <property type="entry name" value="GH15-like"/>
</dbReference>
<evidence type="ECO:0000259" key="1">
    <source>
        <dbReference type="Pfam" id="PF00723"/>
    </source>
</evidence>
<dbReference type="InterPro" id="IPR045582">
    <property type="entry name" value="Trehalase-like_N"/>
</dbReference>
<evidence type="ECO:0000313" key="3">
    <source>
        <dbReference type="EMBL" id="WCT74259.1"/>
    </source>
</evidence>
<proteinExistence type="predicted"/>
<dbReference type="Pfam" id="PF19291">
    <property type="entry name" value="TREH_N"/>
    <property type="match status" value="1"/>
</dbReference>
<keyword evidence="4" id="KW-1185">Reference proteome</keyword>
<sequence>MTDLDLWPIGNCQVSALIDRQGRFVWACVPRVDGDPLFSALIGGEEPEAGYWSIELENGAEIEQHYIRNTPILVTRHRDTAGNAIEVIDFCPRHQRLGRSYRPVAFARIVRPIAGSPRIRVKLRPTCDWGRPCSPHNGGSNHLRYLLGGHSMRLTTTGPVGMIETERSFRLERPLHFFLGPDESFSSDVATTLDQMLSQTTAEWQHWVRGLAVPLEWQDVVIRSAITLKLCQHEETGAIVAALTTSIPEHHGSQRNWDYRYCWIRDAYYTVQALNRLGALDVLEAYLGYLRNVVDQAEGGHIQPLYGVLGEAQLEEGFAERLAGYRGMGPVRVGNQAYEQIQHDAYGQIVLSNVQAFFDQRLYRVSGVEDFVALEKVGERAWAFYDQPDAGLWELRTRQSVHTYSSAMCWAACDRLANAAERLQLFDKQAFWNDRADKIRARIIEAAWRPETGRMSATFSGDDLDASLIQLLDLRFLSPSDERFQGTLAAVEEGLRRGSHMLRYATEDDFGLPETAFNVCTFWLIEALQATGRSADARALFEEMLTRRTSSGLLSEDIDPVTGELWGNYPQTYSLVGMINCAAMLSKPWTSIR</sequence>